<feature type="domain" description="WWE" evidence="6">
    <location>
        <begin position="563"/>
        <end position="647"/>
    </location>
</feature>
<gene>
    <name evidence="7" type="ORF">QYT958_LOCUS14300</name>
</gene>
<protein>
    <recommendedName>
        <fullName evidence="6">WWE domain-containing protein</fullName>
    </recommendedName>
</protein>
<feature type="region of interest" description="Disordered" evidence="5">
    <location>
        <begin position="156"/>
        <end position="177"/>
    </location>
</feature>
<keyword evidence="3" id="KW-0833">Ubl conjugation pathway</keyword>
<comment type="caution">
    <text evidence="7">The sequence shown here is derived from an EMBL/GenBank/DDBJ whole genome shotgun (WGS) entry which is preliminary data.</text>
</comment>
<evidence type="ECO:0000313" key="8">
    <source>
        <dbReference type="Proteomes" id="UP000663848"/>
    </source>
</evidence>
<dbReference type="InterPro" id="IPR004170">
    <property type="entry name" value="WWE_dom"/>
</dbReference>
<name>A0A821F2J2_9BILA</name>
<evidence type="ECO:0000256" key="3">
    <source>
        <dbReference type="ARBA" id="ARBA00022786"/>
    </source>
</evidence>
<evidence type="ECO:0000259" key="6">
    <source>
        <dbReference type="PROSITE" id="PS50918"/>
    </source>
</evidence>
<keyword evidence="2" id="KW-0863">Zinc-finger</keyword>
<dbReference type="CDD" id="cd20335">
    <property type="entry name" value="BRcat_RBR"/>
    <property type="match status" value="1"/>
</dbReference>
<dbReference type="AlphaFoldDB" id="A0A821F2J2"/>
<dbReference type="Pfam" id="PF01485">
    <property type="entry name" value="IBR"/>
    <property type="match status" value="1"/>
</dbReference>
<keyword evidence="1" id="KW-0479">Metal-binding</keyword>
<dbReference type="Pfam" id="PF02825">
    <property type="entry name" value="WWE"/>
    <property type="match status" value="2"/>
</dbReference>
<dbReference type="GO" id="GO:0008270">
    <property type="term" value="F:zinc ion binding"/>
    <property type="evidence" value="ECO:0007669"/>
    <property type="project" value="UniProtKB-KW"/>
</dbReference>
<evidence type="ECO:0000256" key="5">
    <source>
        <dbReference type="SAM" id="MobiDB-lite"/>
    </source>
</evidence>
<dbReference type="GO" id="GO:0003950">
    <property type="term" value="F:NAD+ poly-ADP-ribosyltransferase activity"/>
    <property type="evidence" value="ECO:0007669"/>
    <property type="project" value="InterPro"/>
</dbReference>
<dbReference type="InterPro" id="IPR002867">
    <property type="entry name" value="IBR_dom"/>
</dbReference>
<evidence type="ECO:0000313" key="7">
    <source>
        <dbReference type="EMBL" id="CAF4643490.1"/>
    </source>
</evidence>
<dbReference type="Proteomes" id="UP000663848">
    <property type="component" value="Unassembled WGS sequence"/>
</dbReference>
<evidence type="ECO:0000256" key="1">
    <source>
        <dbReference type="ARBA" id="ARBA00022723"/>
    </source>
</evidence>
<dbReference type="PROSITE" id="PS50918">
    <property type="entry name" value="WWE"/>
    <property type="match status" value="1"/>
</dbReference>
<accession>A0A821F2J2</accession>
<evidence type="ECO:0000256" key="2">
    <source>
        <dbReference type="ARBA" id="ARBA00022771"/>
    </source>
</evidence>
<dbReference type="Gene3D" id="3.90.228.10">
    <property type="match status" value="1"/>
</dbReference>
<organism evidence="7 8">
    <name type="scientific">Rotaria socialis</name>
    <dbReference type="NCBI Taxonomy" id="392032"/>
    <lineage>
        <taxon>Eukaryota</taxon>
        <taxon>Metazoa</taxon>
        <taxon>Spiralia</taxon>
        <taxon>Gnathifera</taxon>
        <taxon>Rotifera</taxon>
        <taxon>Eurotatoria</taxon>
        <taxon>Bdelloidea</taxon>
        <taxon>Philodinida</taxon>
        <taxon>Philodinidae</taxon>
        <taxon>Rotaria</taxon>
    </lineage>
</organism>
<dbReference type="SUPFAM" id="SSF56399">
    <property type="entry name" value="ADP-ribosylation"/>
    <property type="match status" value="1"/>
</dbReference>
<dbReference type="Pfam" id="PF00644">
    <property type="entry name" value="PARP"/>
    <property type="match status" value="1"/>
</dbReference>
<feature type="compositionally biased region" description="Acidic residues" evidence="5">
    <location>
        <begin position="158"/>
        <end position="176"/>
    </location>
</feature>
<dbReference type="SUPFAM" id="SSF117839">
    <property type="entry name" value="WWE domain"/>
    <property type="match status" value="2"/>
</dbReference>
<proteinExistence type="predicted"/>
<dbReference type="InterPro" id="IPR012317">
    <property type="entry name" value="Poly(ADP-ribose)pol_cat_dom"/>
</dbReference>
<reference evidence="7" key="1">
    <citation type="submission" date="2021-02" db="EMBL/GenBank/DDBJ databases">
        <authorList>
            <person name="Nowell W R."/>
        </authorList>
    </citation>
    <scope>NUCLEOTIDE SEQUENCE</scope>
</reference>
<dbReference type="Gene3D" id="3.30.720.50">
    <property type="match status" value="2"/>
</dbReference>
<dbReference type="InterPro" id="IPR037197">
    <property type="entry name" value="WWE_dom_sf"/>
</dbReference>
<keyword evidence="4" id="KW-0862">Zinc</keyword>
<dbReference type="EMBL" id="CAJOBR010001899">
    <property type="protein sequence ID" value="CAF4643490.1"/>
    <property type="molecule type" value="Genomic_DNA"/>
</dbReference>
<evidence type="ECO:0000256" key="4">
    <source>
        <dbReference type="ARBA" id="ARBA00022833"/>
    </source>
</evidence>
<sequence length="648" mass="74905">MLAQTFAPINIKLNTERQKQLFRELEEIGEIQKWAIELSLVINPNKYRTNVEIRGPQTSQGQLMRRIADYSDDFDCRFRELELSATVATFFRQQKSASVKLQEIASRWSSKSCSVSFNSKTATIRIIGKPNVSLTDMNICENEVLQLLNEITANTDDIGSDEEEEEEEEENDDDDSDMIRFGTRRIERRCVFCQQKSSISTSFFRICGHTYCRCAAQTLAASHTFPLRCKACQSNIHIRDIQIIFSNHEQLLLPLLKSSIQHYLTTNPQQDDRVFCPNAECNGLIKLNNGYQTCLTCGQNVCPRCQVINDELHIEMTCAEVVEEKKRHPFLSRLFSAARKFVKDNWPFDPTVQPIGRIDENPYLRKEYKSLSRFYEGNQILGYSSPPDLAKGFFAYHGSPLDAIDSICQTGFDPKRRSGQVYGRGEYFGVTALISHAYCQKGGSQAGFSQMIIGFIFRCTQVTTKENFCYVVDNPADWTYAFNLPVLIVTYGQNAQDNGQFEPYNDIMNELLEKIYEHWKLHDGPSEIETPLLTRYLDDLSQTYKIDFQKNTQTSTKTSCQRAIDRRLVRELPNNRNWFYCNEYDTWARYEQMVENKIEQAFQLYRSGRGSSTFDIQLSGRPETYQINFLKGKQTSKPTYEIKNIKRE</sequence>